<dbReference type="GO" id="GO:0009279">
    <property type="term" value="C:cell outer membrane"/>
    <property type="evidence" value="ECO:0007669"/>
    <property type="project" value="UniProtKB-SubCell"/>
</dbReference>
<reference evidence="8" key="1">
    <citation type="submission" date="2019-04" db="EMBL/GenBank/DDBJ databases">
        <title>Complete genome sequence of Sphingomonas sp. W1-2-3.</title>
        <authorList>
            <person name="Im W.T."/>
        </authorList>
    </citation>
    <scope>NUCLEOTIDE SEQUENCE [LARGE SCALE GENOMIC DNA]</scope>
    <source>
        <strain evidence="8">W1-2-3</strain>
    </source>
</reference>
<evidence type="ECO:0000256" key="3">
    <source>
        <dbReference type="ARBA" id="ARBA00023237"/>
    </source>
</evidence>
<evidence type="ECO:0000256" key="5">
    <source>
        <dbReference type="SAM" id="SignalP"/>
    </source>
</evidence>
<keyword evidence="4" id="KW-1134">Transmembrane beta strand</keyword>
<dbReference type="Gene3D" id="3.55.50.30">
    <property type="match status" value="1"/>
</dbReference>
<feature type="chain" id="PRO_5020888246" description="Secretin/TonB short N-terminal domain-containing protein" evidence="5">
    <location>
        <begin position="31"/>
        <end position="413"/>
    </location>
</feature>
<dbReference type="AlphaFoldDB" id="A0A4D7C194"/>
<evidence type="ECO:0000313" key="8">
    <source>
        <dbReference type="Proteomes" id="UP000298714"/>
    </source>
</evidence>
<evidence type="ECO:0000256" key="4">
    <source>
        <dbReference type="PROSITE-ProRule" id="PRU01360"/>
    </source>
</evidence>
<dbReference type="KEGG" id="hgn:E6W36_01875"/>
<keyword evidence="8" id="KW-1185">Reference proteome</keyword>
<dbReference type="EMBL" id="CP039704">
    <property type="protein sequence ID" value="QCI78811.1"/>
    <property type="molecule type" value="Genomic_DNA"/>
</dbReference>
<keyword evidence="4" id="KW-0812">Transmembrane</keyword>
<feature type="signal peptide" evidence="5">
    <location>
        <begin position="1"/>
        <end position="30"/>
    </location>
</feature>
<dbReference type="Proteomes" id="UP000298714">
    <property type="component" value="Chromosome"/>
</dbReference>
<gene>
    <name evidence="7" type="ORF">E6W36_01875</name>
</gene>
<protein>
    <recommendedName>
        <fullName evidence="6">Secretin/TonB short N-terminal domain-containing protein</fullName>
    </recommendedName>
</protein>
<proteinExistence type="inferred from homology"/>
<organism evidence="7 8">
    <name type="scientific">Hankyongella ginsenosidimutans</name>
    <dbReference type="NCBI Taxonomy" id="1763828"/>
    <lineage>
        <taxon>Bacteria</taxon>
        <taxon>Pseudomonadati</taxon>
        <taxon>Pseudomonadota</taxon>
        <taxon>Alphaproteobacteria</taxon>
        <taxon>Sphingomonadales</taxon>
        <taxon>Sphingomonadaceae</taxon>
        <taxon>Hankyongella</taxon>
    </lineage>
</organism>
<evidence type="ECO:0000313" key="7">
    <source>
        <dbReference type="EMBL" id="QCI78811.1"/>
    </source>
</evidence>
<feature type="domain" description="Secretin/TonB short N-terminal" evidence="6">
    <location>
        <begin position="58"/>
        <end position="108"/>
    </location>
</feature>
<dbReference type="PANTHER" id="PTHR47234:SF3">
    <property type="entry name" value="SECRETIN_TONB SHORT N-TERMINAL DOMAIN-CONTAINING PROTEIN"/>
    <property type="match status" value="1"/>
</dbReference>
<evidence type="ECO:0000256" key="1">
    <source>
        <dbReference type="ARBA" id="ARBA00022448"/>
    </source>
</evidence>
<keyword evidence="3 4" id="KW-0998">Cell outer membrane</keyword>
<name>A0A4D7C194_9SPHN</name>
<keyword evidence="5" id="KW-0732">Signal</keyword>
<dbReference type="PROSITE" id="PS52016">
    <property type="entry name" value="TONB_DEPENDENT_REC_3"/>
    <property type="match status" value="1"/>
</dbReference>
<dbReference type="SMART" id="SM00965">
    <property type="entry name" value="STN"/>
    <property type="match status" value="1"/>
</dbReference>
<sequence length="413" mass="42694">MNGKRVASLLAATSPLLAIATCLAPLPASAQERVRFTFHVPAGSLAAALRAVSTASGRSIAGPADLLAGKAASALDGSFTVEAAVDKLLAGSGLRARAIGDGLVIEVDPRGQDVASSAQAADIIVTGSRIRGAPVASPVIVVGSKAIRDAGQTNLGEVVRSIPQSFSGGQNPGVGANVPSASGVNVGGGSTINLRGLGSDATLTLLNGHRLAYNGSRQGIDVTSIPLALVDRLEIVPDGASALYGSDAVAGVANIVLKRDYDRFQVSADLGWATDGGDFEQRYGALGGSRWSSGGIVAAYEYGRNSEIVSTQRSYAAVRPGVWLFPRLRHHSLALAGHQKIADNLEFAVDAIFNRRWSELNYPRNAAGDLSISRTAQFSDSQSIALAPSLTWRPGSWRLALSGVYGDEGQSRK</sequence>
<accession>A0A4D7C194</accession>
<dbReference type="InterPro" id="IPR039426">
    <property type="entry name" value="TonB-dep_rcpt-like"/>
</dbReference>
<evidence type="ECO:0000259" key="6">
    <source>
        <dbReference type="SMART" id="SM00965"/>
    </source>
</evidence>
<dbReference type="Gene3D" id="2.170.130.10">
    <property type="entry name" value="TonB-dependent receptor, plug domain"/>
    <property type="match status" value="1"/>
</dbReference>
<dbReference type="InterPro" id="IPR012910">
    <property type="entry name" value="Plug_dom"/>
</dbReference>
<dbReference type="PANTHER" id="PTHR47234">
    <property type="match status" value="1"/>
</dbReference>
<dbReference type="Pfam" id="PF07715">
    <property type="entry name" value="Plug"/>
    <property type="match status" value="1"/>
</dbReference>
<keyword evidence="1 4" id="KW-0813">Transport</keyword>
<dbReference type="InterPro" id="IPR011662">
    <property type="entry name" value="Secretin/TonB_short_N"/>
</dbReference>
<dbReference type="InterPro" id="IPR037066">
    <property type="entry name" value="Plug_dom_sf"/>
</dbReference>
<comment type="subcellular location">
    <subcellularLocation>
        <location evidence="4">Cell outer membrane</location>
        <topology evidence="4">Multi-pass membrane protein</topology>
    </subcellularLocation>
</comment>
<dbReference type="Pfam" id="PF07660">
    <property type="entry name" value="STN"/>
    <property type="match status" value="1"/>
</dbReference>
<comment type="similarity">
    <text evidence="4">Belongs to the TonB-dependent receptor family.</text>
</comment>
<keyword evidence="2 4" id="KW-0472">Membrane</keyword>
<evidence type="ECO:0000256" key="2">
    <source>
        <dbReference type="ARBA" id="ARBA00023136"/>
    </source>
</evidence>
<dbReference type="SUPFAM" id="SSF56935">
    <property type="entry name" value="Porins"/>
    <property type="match status" value="1"/>
</dbReference>